<dbReference type="AlphaFoldDB" id="A0AAV9V0Z2"/>
<dbReference type="GO" id="GO:0009306">
    <property type="term" value="P:protein secretion"/>
    <property type="evidence" value="ECO:0007669"/>
    <property type="project" value="TreeGrafter"/>
</dbReference>
<organism evidence="6 7">
    <name type="scientific">Orbilia brochopaga</name>
    <dbReference type="NCBI Taxonomy" id="3140254"/>
    <lineage>
        <taxon>Eukaryota</taxon>
        <taxon>Fungi</taxon>
        <taxon>Dikarya</taxon>
        <taxon>Ascomycota</taxon>
        <taxon>Pezizomycotina</taxon>
        <taxon>Orbiliomycetes</taxon>
        <taxon>Orbiliales</taxon>
        <taxon>Orbiliaceae</taxon>
        <taxon>Orbilia</taxon>
    </lineage>
</organism>
<name>A0AAV9V0Z2_9PEZI</name>
<accession>A0AAV9V0Z2</accession>
<protein>
    <recommendedName>
        <fullName evidence="8">RNA polymerase II assembly factor Rtp1 C-terminal domain-containing protein</fullName>
    </recommendedName>
</protein>
<gene>
    <name evidence="6" type="ORF">TWF696_004752</name>
</gene>
<dbReference type="InterPro" id="IPR019451">
    <property type="entry name" value="Rtp1_C1"/>
</dbReference>
<feature type="domain" description="TANGO6 HEAT repeat" evidence="5">
    <location>
        <begin position="297"/>
        <end position="504"/>
    </location>
</feature>
<evidence type="ECO:0008006" key="8">
    <source>
        <dbReference type="Google" id="ProtNLM"/>
    </source>
</evidence>
<dbReference type="Pfam" id="PF10363">
    <property type="entry name" value="RTP1_C1"/>
    <property type="match status" value="1"/>
</dbReference>
<evidence type="ECO:0000259" key="4">
    <source>
        <dbReference type="Pfam" id="PF10363"/>
    </source>
</evidence>
<dbReference type="InterPro" id="IPR057407">
    <property type="entry name" value="HEAT_TANGO6"/>
</dbReference>
<proteinExistence type="inferred from homology"/>
<dbReference type="InterPro" id="IPR019414">
    <property type="entry name" value="Rtp1_C2"/>
</dbReference>
<dbReference type="InterPro" id="IPR011989">
    <property type="entry name" value="ARM-like"/>
</dbReference>
<dbReference type="Pfam" id="PF10304">
    <property type="entry name" value="RTP1_C2"/>
    <property type="match status" value="1"/>
</dbReference>
<keyword evidence="7" id="KW-1185">Reference proteome</keyword>
<dbReference type="InterPro" id="IPR016024">
    <property type="entry name" value="ARM-type_fold"/>
</dbReference>
<feature type="domain" description="RNA polymerase II assembly factor Rtp1 C-terminal" evidence="4">
    <location>
        <begin position="730"/>
        <end position="839"/>
    </location>
</feature>
<feature type="domain" description="RNA polymerase II assembly factor Rtp1 C-terminal" evidence="3">
    <location>
        <begin position="1009"/>
        <end position="1039"/>
    </location>
</feature>
<feature type="coiled-coil region" evidence="2">
    <location>
        <begin position="859"/>
        <end position="886"/>
    </location>
</feature>
<sequence>MTRFVVRALVLASDGGLGSSMVVVETRAVVDEQIEADEVILSRGYDDRGGKGTVEHEQSFMSSQKAFQQPTSVIESLYQTIPKDDNLASPAGDLSYRGKSSQVIKYALDLLSKCNESAVPKTSPDALYAPREQRIILGLADLILLEGIYPNTTPGTLPPLERRTKSSGYFSQVQAATAASSGRDVELLGAIVDVIEPILATSSNEVSDAVRERLQMDFIACLCELAFHPETGTDAWRKRFFETLDNMPISTLLPLIVPLNRATAPPWFQNELTTYLSTIPLKRPGWVKENIMFFIDVKKDVSTQRAALQQASRLIGSVPRSSTADQYFSIIAPQLLELLDDRGQLGVAAAIVINDLFERRKRSIEKFFFPSLSKPLRPQLPSPDEMEPGDIPTLSSEEDIEAALRRISLLFQSSTCSNYLASNILTSLVLPIWGLWQYAVSIHIKDPVFTKLPKDLLTALVKLKPGVSVLENIVQNYNYDGDDNWTFWKGDMNGVKIIKRDSGSKSISLDMDVWETGVSSLIELALAANDDTFTEFFLGLCRRWLQTTTTATSQLNYEDNFTMLFQLKVLEGILEHHSERLTRQPEQLIVLVKEILDDFVRRLKTEKERLDSLQKPSIGNIGNIVEPADISDDNEDSSGGEAVGIALQLLNTIISTSFSRTVSEQEKKLLTTLQPSLTYLAASSAINSSMASLTRSLSLFISSQDIPMDTGSTGEPSPLDEKVVKQQQTLQTALVYLRDDMVPIRAHGLELLKLLIAERASVIDVPAITKLLIDMLQDQESFVYLGVVKTLCELSDKHPGTVIGMLVEVYVDEKEAMGIDERLKVGEALMGTVQRLGETAVGKVAEDIGNALVGLAGRRKRRKREAEQIKREKEEEEKRIKAAGEMDQEYAKVLKEARVEAGIDDETKVKEEEQENDEEWISKVGEEDYRIRTSALSVLGVLYETNASGVPSVVTTSAIDIALNILNLERSKEQATIRRAAVHLISSILNGLEKNGTAELLTVVPKERLEDIVRIFGYLRTTDDDGLVREQAGALLEVLVE</sequence>
<dbReference type="SUPFAM" id="SSF48371">
    <property type="entry name" value="ARM repeat"/>
    <property type="match status" value="2"/>
</dbReference>
<evidence type="ECO:0000313" key="6">
    <source>
        <dbReference type="EMBL" id="KAK6352750.1"/>
    </source>
</evidence>
<dbReference type="InterPro" id="IPR039600">
    <property type="entry name" value="TANGO6/Rtp1"/>
</dbReference>
<dbReference type="Pfam" id="PF23565">
    <property type="entry name" value="ARM_TANGO6"/>
    <property type="match status" value="1"/>
</dbReference>
<dbReference type="PANTHER" id="PTHR20959">
    <property type="entry name" value="TRANSPORT AND GOLGI ORGANIZATION PROTEIN 6 FAMILY MEMBER"/>
    <property type="match status" value="1"/>
</dbReference>
<evidence type="ECO:0000313" key="7">
    <source>
        <dbReference type="Proteomes" id="UP001375240"/>
    </source>
</evidence>
<evidence type="ECO:0000256" key="2">
    <source>
        <dbReference type="SAM" id="Coils"/>
    </source>
</evidence>
<evidence type="ECO:0000256" key="1">
    <source>
        <dbReference type="ARBA" id="ARBA00005724"/>
    </source>
</evidence>
<reference evidence="6 7" key="1">
    <citation type="submission" date="2019-10" db="EMBL/GenBank/DDBJ databases">
        <authorList>
            <person name="Palmer J.M."/>
        </authorList>
    </citation>
    <scope>NUCLEOTIDE SEQUENCE [LARGE SCALE GENOMIC DNA]</scope>
    <source>
        <strain evidence="6 7">TWF696</strain>
    </source>
</reference>
<dbReference type="PANTHER" id="PTHR20959:SF1">
    <property type="entry name" value="TRANSPORT AND GOLGI ORGANIZATION PROTEIN 6 HOMOLOG"/>
    <property type="match status" value="1"/>
</dbReference>
<dbReference type="EMBL" id="JAVHNQ010000003">
    <property type="protein sequence ID" value="KAK6352750.1"/>
    <property type="molecule type" value="Genomic_DNA"/>
</dbReference>
<comment type="similarity">
    <text evidence="1">Belongs to the Tango6 family.</text>
</comment>
<evidence type="ECO:0000259" key="3">
    <source>
        <dbReference type="Pfam" id="PF10304"/>
    </source>
</evidence>
<comment type="caution">
    <text evidence="6">The sequence shown here is derived from an EMBL/GenBank/DDBJ whole genome shotgun (WGS) entry which is preliminary data.</text>
</comment>
<dbReference type="Proteomes" id="UP001375240">
    <property type="component" value="Unassembled WGS sequence"/>
</dbReference>
<evidence type="ECO:0000259" key="5">
    <source>
        <dbReference type="Pfam" id="PF23565"/>
    </source>
</evidence>
<keyword evidence="2" id="KW-0175">Coiled coil</keyword>
<dbReference type="Gene3D" id="1.25.10.10">
    <property type="entry name" value="Leucine-rich Repeat Variant"/>
    <property type="match status" value="1"/>
</dbReference>